<keyword evidence="3" id="KW-1185">Reference proteome</keyword>
<organism evidence="2 3">
    <name type="scientific">Citrullus colocynthis</name>
    <name type="common">colocynth</name>
    <dbReference type="NCBI Taxonomy" id="252529"/>
    <lineage>
        <taxon>Eukaryota</taxon>
        <taxon>Viridiplantae</taxon>
        <taxon>Streptophyta</taxon>
        <taxon>Embryophyta</taxon>
        <taxon>Tracheophyta</taxon>
        <taxon>Spermatophyta</taxon>
        <taxon>Magnoliopsida</taxon>
        <taxon>eudicotyledons</taxon>
        <taxon>Gunneridae</taxon>
        <taxon>Pentapetalae</taxon>
        <taxon>rosids</taxon>
        <taxon>fabids</taxon>
        <taxon>Cucurbitales</taxon>
        <taxon>Cucurbitaceae</taxon>
        <taxon>Benincaseae</taxon>
        <taxon>Citrullus</taxon>
    </lineage>
</organism>
<name>A0ABP0YJ98_9ROSI</name>
<evidence type="ECO:0000313" key="3">
    <source>
        <dbReference type="Proteomes" id="UP001642487"/>
    </source>
</evidence>
<keyword evidence="1" id="KW-0378">Hydrolase</keyword>
<reference evidence="2 3" key="1">
    <citation type="submission" date="2024-03" db="EMBL/GenBank/DDBJ databases">
        <authorList>
            <person name="Gkanogiannis A."/>
            <person name="Becerra Lopez-Lavalle L."/>
        </authorList>
    </citation>
    <scope>NUCLEOTIDE SEQUENCE [LARGE SCALE GENOMIC DNA]</scope>
</reference>
<gene>
    <name evidence="2" type="ORF">CITCOLO1_LOCUS11170</name>
</gene>
<accession>A0ABP0YJ98</accession>
<sequence>MGINHYAVHHYDNKGSAYYSSIWNSFIEVASWLSQSEFFNGLTWPGLLGKTKYEFAETCAVKFVSTSQGKLLRLDGLMDLDLKSDSQEMIIFAQHHKVLDGLQAEHRAHRRGQTKAVNIYIFCAKDTLDDSNLQNLNKRYIPDSSL</sequence>
<evidence type="ECO:0000313" key="2">
    <source>
        <dbReference type="EMBL" id="CAK9319176.1"/>
    </source>
</evidence>
<proteinExistence type="predicted"/>
<dbReference type="Proteomes" id="UP001642487">
    <property type="component" value="Chromosome 3"/>
</dbReference>
<protein>
    <submittedName>
        <fullName evidence="2">Uncharacterized protein</fullName>
    </submittedName>
</protein>
<evidence type="ECO:0000256" key="1">
    <source>
        <dbReference type="ARBA" id="ARBA00022801"/>
    </source>
</evidence>
<dbReference type="SUPFAM" id="SSF52540">
    <property type="entry name" value="P-loop containing nucleoside triphosphate hydrolases"/>
    <property type="match status" value="1"/>
</dbReference>
<dbReference type="InterPro" id="IPR027417">
    <property type="entry name" value="P-loop_NTPase"/>
</dbReference>
<dbReference type="PANTHER" id="PTHR45766:SF5">
    <property type="entry name" value="SNF2 DOMAIN-CONTAINING PROTEIN _ HELICASE DOMAIN-CONTAINING PROTEIN _ HNH ENDONUCLEASE DOMAIN-CONTAINING PROTEIN"/>
    <property type="match status" value="1"/>
</dbReference>
<dbReference type="PANTHER" id="PTHR45766">
    <property type="entry name" value="DNA ANNEALING HELICASE AND ENDONUCLEASE ZRANB3 FAMILY MEMBER"/>
    <property type="match status" value="1"/>
</dbReference>
<dbReference type="EMBL" id="OZ021737">
    <property type="protein sequence ID" value="CAK9319176.1"/>
    <property type="molecule type" value="Genomic_DNA"/>
</dbReference>
<dbReference type="Gene3D" id="3.40.50.300">
    <property type="entry name" value="P-loop containing nucleotide triphosphate hydrolases"/>
    <property type="match status" value="1"/>
</dbReference>